<organism evidence="1 2">
    <name type="scientific">Flammeovirga agarivorans</name>
    <dbReference type="NCBI Taxonomy" id="2726742"/>
    <lineage>
        <taxon>Bacteria</taxon>
        <taxon>Pseudomonadati</taxon>
        <taxon>Bacteroidota</taxon>
        <taxon>Cytophagia</taxon>
        <taxon>Cytophagales</taxon>
        <taxon>Flammeovirgaceae</taxon>
        <taxon>Flammeovirga</taxon>
    </lineage>
</organism>
<gene>
    <name evidence="1" type="ORF">HGP29_23495</name>
</gene>
<evidence type="ECO:0000313" key="1">
    <source>
        <dbReference type="EMBL" id="NLR94188.1"/>
    </source>
</evidence>
<reference evidence="1 2" key="1">
    <citation type="submission" date="2020-04" db="EMBL/GenBank/DDBJ databases">
        <title>Flammeovirga sp. SR4, a novel species isolated from seawater.</title>
        <authorList>
            <person name="Wang X."/>
        </authorList>
    </citation>
    <scope>NUCLEOTIDE SEQUENCE [LARGE SCALE GENOMIC DNA]</scope>
    <source>
        <strain evidence="1 2">SR4</strain>
    </source>
</reference>
<dbReference type="EMBL" id="JABAIL010000010">
    <property type="protein sequence ID" value="NLR94188.1"/>
    <property type="molecule type" value="Genomic_DNA"/>
</dbReference>
<keyword evidence="2" id="KW-1185">Reference proteome</keyword>
<comment type="caution">
    <text evidence="1">The sequence shown here is derived from an EMBL/GenBank/DDBJ whole genome shotgun (WGS) entry which is preliminary data.</text>
</comment>
<dbReference type="Proteomes" id="UP000585050">
    <property type="component" value="Unassembled WGS sequence"/>
</dbReference>
<evidence type="ECO:0000313" key="2">
    <source>
        <dbReference type="Proteomes" id="UP000585050"/>
    </source>
</evidence>
<accession>A0A7X8XYJ8</accession>
<dbReference type="AlphaFoldDB" id="A0A7X8XYJ8"/>
<dbReference type="RefSeq" id="WP_168884900.1">
    <property type="nucleotide sequence ID" value="NZ_JABAIL010000010.1"/>
</dbReference>
<name>A0A7X8XYJ8_9BACT</name>
<protein>
    <submittedName>
        <fullName evidence="1">Uncharacterized protein</fullName>
    </submittedName>
</protein>
<sequence>MALFKRWSRKGYAIFNSLKREIKICVLNVAMHNNAPALIREVNQYQTSITRESEDDDFPDIDEILLNLIPQDILSIEVESGSGSVLSEIYNLGHPKRLLSAHLFPSNFSNYFPGFFSTI</sequence>
<proteinExistence type="predicted"/>